<evidence type="ECO:0000313" key="2">
    <source>
        <dbReference type="Proteomes" id="UP000188354"/>
    </source>
</evidence>
<dbReference type="Proteomes" id="UP000188354">
    <property type="component" value="Chromosome LG11"/>
</dbReference>
<accession>A0A1J7HIU5</accession>
<dbReference type="PANTHER" id="PTHR46284">
    <property type="entry name" value="PROTEIN KINESIN LIGHT CHAIN-RELATED 3"/>
    <property type="match status" value="1"/>
</dbReference>
<organism evidence="1 2">
    <name type="scientific">Lupinus angustifolius</name>
    <name type="common">Narrow-leaved blue lupine</name>
    <dbReference type="NCBI Taxonomy" id="3871"/>
    <lineage>
        <taxon>Eukaryota</taxon>
        <taxon>Viridiplantae</taxon>
        <taxon>Streptophyta</taxon>
        <taxon>Embryophyta</taxon>
        <taxon>Tracheophyta</taxon>
        <taxon>Spermatophyta</taxon>
        <taxon>Magnoliopsida</taxon>
        <taxon>eudicotyledons</taxon>
        <taxon>Gunneridae</taxon>
        <taxon>Pentapetalae</taxon>
        <taxon>rosids</taxon>
        <taxon>fabids</taxon>
        <taxon>Fabales</taxon>
        <taxon>Fabaceae</taxon>
        <taxon>Papilionoideae</taxon>
        <taxon>50 kb inversion clade</taxon>
        <taxon>genistoids sensu lato</taxon>
        <taxon>core genistoids</taxon>
        <taxon>Genisteae</taxon>
        <taxon>Lupinus</taxon>
    </lineage>
</organism>
<keyword evidence="2" id="KW-1185">Reference proteome</keyword>
<proteinExistence type="predicted"/>
<name>A0A1J7HIU5_LUPAN</name>
<sequence length="111" mass="12449">MIGLLKLPRDTIASGKNPNKALDYAIRASKSFNGVQFEEAVQVLDRFISLLEYDKTGSGFEIVKFSGYMQHEDTYSMIGQLDRSILCHDSGLKIQIEALDKSDRTVAETCR</sequence>
<dbReference type="Gramene" id="OIW02297">
    <property type="protein sequence ID" value="OIW02297"/>
    <property type="gene ID" value="TanjilG_11191"/>
</dbReference>
<reference evidence="1 2" key="1">
    <citation type="journal article" date="2017" name="Plant Biotechnol. J.">
        <title>A comprehensive draft genome sequence for lupin (Lupinus angustifolius), an emerging health food: insights into plant-microbe interactions and legume evolution.</title>
        <authorList>
            <person name="Hane J.K."/>
            <person name="Ming Y."/>
            <person name="Kamphuis L.G."/>
            <person name="Nelson M.N."/>
            <person name="Garg G."/>
            <person name="Atkins C.A."/>
            <person name="Bayer P.E."/>
            <person name="Bravo A."/>
            <person name="Bringans S."/>
            <person name="Cannon S."/>
            <person name="Edwards D."/>
            <person name="Foley R."/>
            <person name="Gao L.L."/>
            <person name="Harrison M.J."/>
            <person name="Huang W."/>
            <person name="Hurgobin B."/>
            <person name="Li S."/>
            <person name="Liu C.W."/>
            <person name="McGrath A."/>
            <person name="Morahan G."/>
            <person name="Murray J."/>
            <person name="Weller J."/>
            <person name="Jian J."/>
            <person name="Singh K.B."/>
        </authorList>
    </citation>
    <scope>NUCLEOTIDE SEQUENCE [LARGE SCALE GENOMIC DNA]</scope>
    <source>
        <strain evidence="2">cv. Tanjil</strain>
        <tissue evidence="1">Whole plant</tissue>
    </source>
</reference>
<protein>
    <submittedName>
        <fullName evidence="1">Uncharacterized protein</fullName>
    </submittedName>
</protein>
<dbReference type="PANTHER" id="PTHR46284:SF9">
    <property type="entry name" value="OS02G0109800 PROTEIN"/>
    <property type="match status" value="1"/>
</dbReference>
<dbReference type="EMBL" id="CM007371">
    <property type="protein sequence ID" value="OIW02297.1"/>
    <property type="molecule type" value="Genomic_DNA"/>
</dbReference>
<dbReference type="AlphaFoldDB" id="A0A1J7HIU5"/>
<dbReference type="STRING" id="3871.A0A1J7HIU5"/>
<gene>
    <name evidence="1" type="ORF">TanjilG_11191</name>
</gene>
<evidence type="ECO:0000313" key="1">
    <source>
        <dbReference type="EMBL" id="OIW02297.1"/>
    </source>
</evidence>